<dbReference type="InterPro" id="IPR015424">
    <property type="entry name" value="PyrdxlP-dep_Trfase"/>
</dbReference>
<protein>
    <recommendedName>
        <fullName evidence="6">Aminotransferase</fullName>
        <ecNumber evidence="6">2.6.1.-</ecNumber>
    </recommendedName>
</protein>
<dbReference type="Proteomes" id="UP000198983">
    <property type="component" value="Chromosome I"/>
</dbReference>
<gene>
    <name evidence="8" type="ORF">SAMN04489717_2664</name>
</gene>
<dbReference type="EMBL" id="LT629732">
    <property type="protein sequence ID" value="SDS42912.1"/>
    <property type="molecule type" value="Genomic_DNA"/>
</dbReference>
<dbReference type="InterPro" id="IPR050596">
    <property type="entry name" value="AspAT/PAT-like"/>
</dbReference>
<dbReference type="Pfam" id="PF00155">
    <property type="entry name" value="Aminotran_1_2"/>
    <property type="match status" value="1"/>
</dbReference>
<dbReference type="CDD" id="cd00609">
    <property type="entry name" value="AAT_like"/>
    <property type="match status" value="1"/>
</dbReference>
<evidence type="ECO:0000256" key="3">
    <source>
        <dbReference type="ARBA" id="ARBA00022576"/>
    </source>
</evidence>
<dbReference type="InterPro" id="IPR015422">
    <property type="entry name" value="PyrdxlP-dep_Trfase_small"/>
</dbReference>
<comment type="similarity">
    <text evidence="2 6">Belongs to the class-I pyridoxal-phosphate-dependent aminotransferase family.</text>
</comment>
<dbReference type="Gene3D" id="3.90.1150.10">
    <property type="entry name" value="Aspartate Aminotransferase, domain 1"/>
    <property type="match status" value="1"/>
</dbReference>
<comment type="cofactor">
    <cofactor evidence="1 6">
        <name>pyridoxal 5'-phosphate</name>
        <dbReference type="ChEBI" id="CHEBI:597326"/>
    </cofactor>
</comment>
<evidence type="ECO:0000256" key="2">
    <source>
        <dbReference type="ARBA" id="ARBA00007441"/>
    </source>
</evidence>
<dbReference type="PANTHER" id="PTHR46383:SF1">
    <property type="entry name" value="ASPARTATE AMINOTRANSFERASE"/>
    <property type="match status" value="1"/>
</dbReference>
<evidence type="ECO:0000259" key="7">
    <source>
        <dbReference type="Pfam" id="PF00155"/>
    </source>
</evidence>
<dbReference type="RefSeq" id="WP_092653686.1">
    <property type="nucleotide sequence ID" value="NZ_LT629732.1"/>
</dbReference>
<dbReference type="GO" id="GO:0008483">
    <property type="term" value="F:transaminase activity"/>
    <property type="evidence" value="ECO:0007669"/>
    <property type="project" value="UniProtKB-KW"/>
</dbReference>
<dbReference type="PROSITE" id="PS00105">
    <property type="entry name" value="AA_TRANSFER_CLASS_1"/>
    <property type="match status" value="1"/>
</dbReference>
<keyword evidence="3 6" id="KW-0032">Aminotransferase</keyword>
<keyword evidence="9" id="KW-1185">Reference proteome</keyword>
<proteinExistence type="inferred from homology"/>
<evidence type="ECO:0000313" key="8">
    <source>
        <dbReference type="EMBL" id="SDS42912.1"/>
    </source>
</evidence>
<evidence type="ECO:0000256" key="1">
    <source>
        <dbReference type="ARBA" id="ARBA00001933"/>
    </source>
</evidence>
<name>A0A1H1S4I8_9ACTN</name>
<dbReference type="InterPro" id="IPR004838">
    <property type="entry name" value="NHTrfase_class1_PyrdxlP-BS"/>
</dbReference>
<dbReference type="PANTHER" id="PTHR46383">
    <property type="entry name" value="ASPARTATE AMINOTRANSFERASE"/>
    <property type="match status" value="1"/>
</dbReference>
<reference evidence="8 9" key="1">
    <citation type="submission" date="2016-10" db="EMBL/GenBank/DDBJ databases">
        <authorList>
            <person name="de Groot N.N."/>
        </authorList>
    </citation>
    <scope>NUCLEOTIDE SEQUENCE [LARGE SCALE GENOMIC DNA]</scope>
    <source>
        <strain evidence="8 9">DSM 22024</strain>
    </source>
</reference>
<feature type="domain" description="Aminotransferase class I/classII large" evidence="7">
    <location>
        <begin position="24"/>
        <end position="376"/>
    </location>
</feature>
<organism evidence="8 9">
    <name type="scientific">Actinopolymorpha singaporensis</name>
    <dbReference type="NCBI Taxonomy" id="117157"/>
    <lineage>
        <taxon>Bacteria</taxon>
        <taxon>Bacillati</taxon>
        <taxon>Actinomycetota</taxon>
        <taxon>Actinomycetes</taxon>
        <taxon>Propionibacteriales</taxon>
        <taxon>Actinopolymorphaceae</taxon>
        <taxon>Actinopolymorpha</taxon>
    </lineage>
</organism>
<evidence type="ECO:0000256" key="6">
    <source>
        <dbReference type="RuleBase" id="RU000481"/>
    </source>
</evidence>
<keyword evidence="5" id="KW-0663">Pyridoxal phosphate</keyword>
<dbReference type="GO" id="GO:0030170">
    <property type="term" value="F:pyridoxal phosphate binding"/>
    <property type="evidence" value="ECO:0007669"/>
    <property type="project" value="InterPro"/>
</dbReference>
<dbReference type="Gene3D" id="3.40.640.10">
    <property type="entry name" value="Type I PLP-dependent aspartate aminotransferase-like (Major domain)"/>
    <property type="match status" value="1"/>
</dbReference>
<dbReference type="InterPro" id="IPR015421">
    <property type="entry name" value="PyrdxlP-dep_Trfase_major"/>
</dbReference>
<dbReference type="AlphaFoldDB" id="A0A1H1S4I8"/>
<sequence>MAVSATLAINQLTAERLAAGRPVLPLGFGEAGLPVHPDLVAALRVAAASGSSGGYGPVTGLPALREAAAGYWRRRCLPTTAGQVIAGPGSKPLLYAVLRASVGGVALPRPSWVTYAAQAQLLGREVHHVPTLDGQGGVPDPDLLDAAAASASAAGRPIGLVVLTLPDNPTGTLAGSGTIRSVADVARRHDLLIVSDEIYRDLVHDPVREFLSPAELAPERTVVTTGLSKNLALGGWRIGVARMPEGPLGDRLGAEVAAVASEVWSSPANPVQQAAAWAFEEPEQLTERIAASRSLHARVAGAVADRFAAAGASVHPPTAAFYLYPDFSAYADLLAERWSVRTGTELANLLLDSFDVATLPGAAFGDPDERLSLRIATSMLYGEGEQREKALTAADPVELPWVADRLDQLSAALGRLFDRG</sequence>
<evidence type="ECO:0000256" key="4">
    <source>
        <dbReference type="ARBA" id="ARBA00022679"/>
    </source>
</evidence>
<dbReference type="GO" id="GO:0006520">
    <property type="term" value="P:amino acid metabolic process"/>
    <property type="evidence" value="ECO:0007669"/>
    <property type="project" value="InterPro"/>
</dbReference>
<dbReference type="InterPro" id="IPR004839">
    <property type="entry name" value="Aminotransferase_I/II_large"/>
</dbReference>
<dbReference type="EC" id="2.6.1.-" evidence="6"/>
<evidence type="ECO:0000313" key="9">
    <source>
        <dbReference type="Proteomes" id="UP000198983"/>
    </source>
</evidence>
<dbReference type="OrthoDB" id="9763453at2"/>
<keyword evidence="4 6" id="KW-0808">Transferase</keyword>
<dbReference type="STRING" id="117157.SAMN04489717_2664"/>
<accession>A0A1H1S4I8</accession>
<evidence type="ECO:0000256" key="5">
    <source>
        <dbReference type="ARBA" id="ARBA00022898"/>
    </source>
</evidence>
<dbReference type="SUPFAM" id="SSF53383">
    <property type="entry name" value="PLP-dependent transferases"/>
    <property type="match status" value="1"/>
</dbReference>